<dbReference type="CDD" id="cd01650">
    <property type="entry name" value="RT_nLTR_like"/>
    <property type="match status" value="1"/>
</dbReference>
<dbReference type="PROSITE" id="PS50878">
    <property type="entry name" value="RT_POL"/>
    <property type="match status" value="1"/>
</dbReference>
<dbReference type="Pfam" id="PF13966">
    <property type="entry name" value="zf-RVT"/>
    <property type="match status" value="1"/>
</dbReference>
<dbReference type="InterPro" id="IPR043502">
    <property type="entry name" value="DNA/RNA_pol_sf"/>
</dbReference>
<dbReference type="SUPFAM" id="SSF56672">
    <property type="entry name" value="DNA/RNA polymerases"/>
    <property type="match status" value="1"/>
</dbReference>
<dbReference type="InterPro" id="IPR005135">
    <property type="entry name" value="Endo/exonuclease/phosphatase"/>
</dbReference>
<feature type="domain" description="Reverse transcriptase" evidence="2">
    <location>
        <begin position="403"/>
        <end position="681"/>
    </location>
</feature>
<dbReference type="Pfam" id="PF03372">
    <property type="entry name" value="Exo_endo_phos"/>
    <property type="match status" value="1"/>
</dbReference>
<dbReference type="EMBL" id="QGNW01000085">
    <property type="protein sequence ID" value="RVW99725.1"/>
    <property type="molecule type" value="Genomic_DNA"/>
</dbReference>
<dbReference type="PANTHER" id="PTHR33116:SF78">
    <property type="entry name" value="OS12G0587133 PROTEIN"/>
    <property type="match status" value="1"/>
</dbReference>
<dbReference type="InterPro" id="IPR036691">
    <property type="entry name" value="Endo/exonu/phosph_ase_sf"/>
</dbReference>
<evidence type="ECO:0000256" key="1">
    <source>
        <dbReference type="SAM" id="Coils"/>
    </source>
</evidence>
<dbReference type="Proteomes" id="UP000288805">
    <property type="component" value="Unassembled WGS sequence"/>
</dbReference>
<accession>A0A438ISX9</accession>
<sequence length="1242" mass="143601">MRGEEVVIGSFSVSVKLLLDGSGPLWLSAVYGPNNPSIRKEFWVELSDLFGLTYPSWCVGGDFNVIRRRSEKLGGSRVTSSMRDFDGFIRESELHDPPLRNASFTWSNMQESPVCKRLDRFLYSNEWELSFPQSLQEVLPRWTSDHWPIVLDTNPFKWGPTPFRFENMWLQHYNFKESFSSWWREFEGNGWEGHKFMRKLQFVKAKLKDWNKNTFGMLKERKKTISDEIANIDAIEQEGALSSDLVAQRAIRKGELEELILREEIHWKQKAKIKWVKEGDCNSKLFHKVANGRRNKNFIKLLENERGLVLDSSESITEEILLYFKKLYSCPPRESWRVEGIDWSPISEESASRLDSPFAEAEIFNAIFQLDRDKAPGPDGFTIAVFQDCWDVIKEDLVRVFAEFHNSGIINQNTNASFIVLLPKKSQSKKISDFRPISLITCLYKIIAKVLSGRLRGVLQETIHSTQGAFVQGRQILDAVLIANGIVDEKKRSGEEGVVFKIDFEKAYDHVNWDFLDHVLEKKGFSPRWRSWMRGCLSSVSYAILVNGNAKGWVKAARGLRQGDPLSPFLFTIVADVLSRMLLKAEERNLLEGFRVGRNRCRVSHLQFADDTILFASPREEEVQTIKSLLLVFGQISGLKVNLDKSNLFGINLDQNHLSRLALLLDCKASDWPILYLGLPLGGNPIACGFWDPVIERISRRLDGWQKAYLSFGGRITLLHSCLSHIPSYFLSLFKIPASVAAKIERLQRDFLWSGVGEGKRDHLVRWEAVCKPRIIGGLGIGKIPLRNRALLGKWLWRFPRESTSLWHQVILSIYGTHSNGWDANTIVRWSHRCPWKAIAQGFQDFSKYTRFIVGDGERIRFWEDMWWGDQILKDQYPRLFRVVMDKNIPISSILGSSRPFTWNFNFRRNLTDSEIEDLERLMHSLDCMNLSTSASDARSWSLCSSGLFTVKSFFTALSQMPDSSPFFPTKFVWKSQVPFKVKAFIWLVAHKKVNTNDLLQLRRPHKAISPDISSQDGLRSSEKHFRHDVHQLQRIWQVQERAPLLQPQHFAWHSIHNFVQLHPNTRARVQLRESIEQDQEKTESLKIQMQELENNIQTVDAKIQHTEATLKDLRKLQDQISTKTAERSTLFKEQQKQYAALAEENEDTDEELNEWKTKFEERIALLESKTSKLEREMDDTETKGSFLKQTINDYIWEISKLQTEAEVHSSLKNERDSTIQKLFARNNLGSLPSVPSAMKLL</sequence>
<comment type="caution">
    <text evidence="3">The sequence shown here is derived from an EMBL/GenBank/DDBJ whole genome shotgun (WGS) entry which is preliminary data.</text>
</comment>
<dbReference type="Gene3D" id="3.60.10.10">
    <property type="entry name" value="Endonuclease/exonuclease/phosphatase"/>
    <property type="match status" value="1"/>
</dbReference>
<gene>
    <name evidence="3" type="primary">RAD50_6</name>
    <name evidence="3" type="ORF">CK203_029292</name>
</gene>
<dbReference type="Pfam" id="PF00078">
    <property type="entry name" value="RVT_1"/>
    <property type="match status" value="1"/>
</dbReference>
<evidence type="ECO:0000313" key="4">
    <source>
        <dbReference type="Proteomes" id="UP000288805"/>
    </source>
</evidence>
<dbReference type="InterPro" id="IPR000477">
    <property type="entry name" value="RT_dom"/>
</dbReference>
<dbReference type="SUPFAM" id="SSF56219">
    <property type="entry name" value="DNase I-like"/>
    <property type="match status" value="1"/>
</dbReference>
<dbReference type="AlphaFoldDB" id="A0A438ISX9"/>
<evidence type="ECO:0000313" key="3">
    <source>
        <dbReference type="EMBL" id="RVW99725.1"/>
    </source>
</evidence>
<protein>
    <submittedName>
        <fullName evidence="3">DNA repair protein RAD50</fullName>
    </submittedName>
</protein>
<dbReference type="InterPro" id="IPR026960">
    <property type="entry name" value="RVT-Znf"/>
</dbReference>
<evidence type="ECO:0000259" key="2">
    <source>
        <dbReference type="PROSITE" id="PS50878"/>
    </source>
</evidence>
<proteinExistence type="predicted"/>
<dbReference type="PANTHER" id="PTHR33116">
    <property type="entry name" value="REVERSE TRANSCRIPTASE ZINC-BINDING DOMAIN-CONTAINING PROTEIN-RELATED-RELATED"/>
    <property type="match status" value="1"/>
</dbReference>
<keyword evidence="1" id="KW-0175">Coiled coil</keyword>
<name>A0A438ISX9_VITVI</name>
<organism evidence="3 4">
    <name type="scientific">Vitis vinifera</name>
    <name type="common">Grape</name>
    <dbReference type="NCBI Taxonomy" id="29760"/>
    <lineage>
        <taxon>Eukaryota</taxon>
        <taxon>Viridiplantae</taxon>
        <taxon>Streptophyta</taxon>
        <taxon>Embryophyta</taxon>
        <taxon>Tracheophyta</taxon>
        <taxon>Spermatophyta</taxon>
        <taxon>Magnoliopsida</taxon>
        <taxon>eudicotyledons</taxon>
        <taxon>Gunneridae</taxon>
        <taxon>Pentapetalae</taxon>
        <taxon>rosids</taxon>
        <taxon>Vitales</taxon>
        <taxon>Vitaceae</taxon>
        <taxon>Viteae</taxon>
        <taxon>Vitis</taxon>
    </lineage>
</organism>
<reference evidence="3 4" key="1">
    <citation type="journal article" date="2018" name="PLoS Genet.">
        <title>Population sequencing reveals clonal diversity and ancestral inbreeding in the grapevine cultivar Chardonnay.</title>
        <authorList>
            <person name="Roach M.J."/>
            <person name="Johnson D.L."/>
            <person name="Bohlmann J."/>
            <person name="van Vuuren H.J."/>
            <person name="Jones S.J."/>
            <person name="Pretorius I.S."/>
            <person name="Schmidt S.A."/>
            <person name="Borneman A.R."/>
        </authorList>
    </citation>
    <scope>NUCLEOTIDE SEQUENCE [LARGE SCALE GENOMIC DNA]</scope>
    <source>
        <strain evidence="4">cv. Chardonnay</strain>
        <tissue evidence="3">Leaf</tissue>
    </source>
</reference>
<dbReference type="GO" id="GO:0003824">
    <property type="term" value="F:catalytic activity"/>
    <property type="evidence" value="ECO:0007669"/>
    <property type="project" value="InterPro"/>
</dbReference>
<feature type="coiled-coil region" evidence="1">
    <location>
        <begin position="1069"/>
        <end position="1184"/>
    </location>
</feature>